<proteinExistence type="predicted"/>
<dbReference type="AlphaFoldDB" id="A0A4Y6V5B4"/>
<dbReference type="OrthoDB" id="10001027at2"/>
<organism evidence="1 2">
    <name type="scientific">Saccharibacillus brassicae</name>
    <dbReference type="NCBI Taxonomy" id="2583377"/>
    <lineage>
        <taxon>Bacteria</taxon>
        <taxon>Bacillati</taxon>
        <taxon>Bacillota</taxon>
        <taxon>Bacilli</taxon>
        <taxon>Bacillales</taxon>
        <taxon>Paenibacillaceae</taxon>
        <taxon>Saccharibacillus</taxon>
    </lineage>
</organism>
<accession>A0A4Y6V5B4</accession>
<dbReference type="RefSeq" id="WP_141450030.1">
    <property type="nucleotide sequence ID" value="NZ_CP041217.1"/>
</dbReference>
<evidence type="ECO:0000313" key="1">
    <source>
        <dbReference type="EMBL" id="QDH23485.1"/>
    </source>
</evidence>
<evidence type="ECO:0000313" key="2">
    <source>
        <dbReference type="Proteomes" id="UP000316968"/>
    </source>
</evidence>
<dbReference type="EMBL" id="CP041217">
    <property type="protein sequence ID" value="QDH23485.1"/>
    <property type="molecule type" value="Genomic_DNA"/>
</dbReference>
<reference evidence="1 2" key="1">
    <citation type="submission" date="2019-06" db="EMBL/GenBank/DDBJ databases">
        <title>Saccharibacillus brassicae sp. nov., an endophytic bacterium isolated from Chinese cabbage seeds (Brassica pekinensis).</title>
        <authorList>
            <person name="Jiang L."/>
            <person name="Lee J."/>
            <person name="Kim S.W."/>
        </authorList>
    </citation>
    <scope>NUCLEOTIDE SEQUENCE [LARGE SCALE GENOMIC DNA]</scope>
    <source>
        <strain evidence="2">KCTC 43072 / ATSA2</strain>
    </source>
</reference>
<gene>
    <name evidence="1" type="ORF">FFV09_23035</name>
</gene>
<keyword evidence="2" id="KW-1185">Reference proteome</keyword>
<dbReference type="Proteomes" id="UP000316968">
    <property type="component" value="Chromosome"/>
</dbReference>
<sequence>MEPANESETIEPKIWREDMLTPEQAEFQISGYEEVLASSMEDLANSRRQIAEVEKQLLKGKKIQYTEKDLEYFKERERWCASDVKKLERELNERRLLVSGWTWKQIYAQRQPAKEPDELTLF</sequence>
<protein>
    <submittedName>
        <fullName evidence="1">Uncharacterized protein</fullName>
    </submittedName>
</protein>
<name>A0A4Y6V5B4_SACBS</name>
<dbReference type="KEGG" id="saca:FFV09_23035"/>